<reference evidence="2 3" key="1">
    <citation type="submission" date="2019-05" db="EMBL/GenBank/DDBJ databases">
        <title>Genomic analysis of Lentibacillus sp. NKC220-2.</title>
        <authorList>
            <person name="Oh Y.J."/>
        </authorList>
    </citation>
    <scope>NUCLEOTIDE SEQUENCE [LARGE SCALE GENOMIC DNA]</scope>
    <source>
        <strain evidence="2 3">NKC220-2</strain>
    </source>
</reference>
<evidence type="ECO:0008006" key="4">
    <source>
        <dbReference type="Google" id="ProtNLM"/>
    </source>
</evidence>
<protein>
    <recommendedName>
        <fullName evidence="4">Cytosolic protein</fullName>
    </recommendedName>
</protein>
<feature type="compositionally biased region" description="Low complexity" evidence="1">
    <location>
        <begin position="111"/>
        <end position="125"/>
    </location>
</feature>
<evidence type="ECO:0000313" key="3">
    <source>
        <dbReference type="Proteomes" id="UP000306980"/>
    </source>
</evidence>
<organism evidence="2 3">
    <name type="scientific">Lentibacillus cibarius</name>
    <dbReference type="NCBI Taxonomy" id="2583219"/>
    <lineage>
        <taxon>Bacteria</taxon>
        <taxon>Bacillati</taxon>
        <taxon>Bacillota</taxon>
        <taxon>Bacilli</taxon>
        <taxon>Bacillales</taxon>
        <taxon>Bacillaceae</taxon>
        <taxon>Lentibacillus</taxon>
    </lineage>
</organism>
<evidence type="ECO:0000256" key="1">
    <source>
        <dbReference type="SAM" id="MobiDB-lite"/>
    </source>
</evidence>
<dbReference type="RefSeq" id="WP_138604361.1">
    <property type="nucleotide sequence ID" value="NZ_VCIA01000001.1"/>
</dbReference>
<name>A0A5S3QQH9_9BACI</name>
<dbReference type="Proteomes" id="UP000306980">
    <property type="component" value="Unassembled WGS sequence"/>
</dbReference>
<accession>A0A5S3QQH9</accession>
<feature type="region of interest" description="Disordered" evidence="1">
    <location>
        <begin position="54"/>
        <end position="73"/>
    </location>
</feature>
<dbReference type="EMBL" id="VCIA01000001">
    <property type="protein sequence ID" value="TMN23471.1"/>
    <property type="molecule type" value="Genomic_DNA"/>
</dbReference>
<sequence>MSDKLHPSVREFKEFLQRHPKLVEEVRKSGRGWQEYYEKWALLGEDDPFWDKYKEEKSSKTENKRSRGNGKKEMMERLIQMSENIDMDKLQTQVDNINSAISTVQGLLGQFQSSDHSSQQSFDPSTQNNRPFGGFRD</sequence>
<evidence type="ECO:0000313" key="2">
    <source>
        <dbReference type="EMBL" id="TMN23471.1"/>
    </source>
</evidence>
<dbReference type="InterPro" id="IPR025953">
    <property type="entry name" value="YlbD_coat"/>
</dbReference>
<proteinExistence type="predicted"/>
<comment type="caution">
    <text evidence="2">The sequence shown here is derived from an EMBL/GenBank/DDBJ whole genome shotgun (WGS) entry which is preliminary data.</text>
</comment>
<gene>
    <name evidence="2" type="ORF">FFL34_16230</name>
</gene>
<feature type="region of interest" description="Disordered" evidence="1">
    <location>
        <begin position="111"/>
        <end position="137"/>
    </location>
</feature>
<dbReference type="Pfam" id="PF14071">
    <property type="entry name" value="YlbD_coat"/>
    <property type="match status" value="1"/>
</dbReference>
<dbReference type="OrthoDB" id="1655540at2"/>
<dbReference type="AlphaFoldDB" id="A0A5S3QQH9"/>